<gene>
    <name evidence="1" type="ORF">H7C18_13750</name>
</gene>
<dbReference type="AlphaFoldDB" id="A0A7X0VVZ9"/>
<organism evidence="1 2">
    <name type="scientific">Cohnella zeiphila</name>
    <dbReference type="NCBI Taxonomy" id="2761120"/>
    <lineage>
        <taxon>Bacteria</taxon>
        <taxon>Bacillati</taxon>
        <taxon>Bacillota</taxon>
        <taxon>Bacilli</taxon>
        <taxon>Bacillales</taxon>
        <taxon>Paenibacillaceae</taxon>
        <taxon>Cohnella</taxon>
    </lineage>
</organism>
<dbReference type="PANTHER" id="PTHR40070:SF1">
    <property type="entry name" value="UPF0478 PROTEIN YTXG"/>
    <property type="match status" value="1"/>
</dbReference>
<dbReference type="PANTHER" id="PTHR40070">
    <property type="entry name" value="UPF0478 PROTEIN YTXG"/>
    <property type="match status" value="1"/>
</dbReference>
<accession>A0A7X0VVZ9</accession>
<keyword evidence="2" id="KW-1185">Reference proteome</keyword>
<dbReference type="Pfam" id="PF06103">
    <property type="entry name" value="DUF948"/>
    <property type="match status" value="1"/>
</dbReference>
<name>A0A7X0VVZ9_9BACL</name>
<evidence type="ECO:0000313" key="1">
    <source>
        <dbReference type="EMBL" id="MBB6731980.1"/>
    </source>
</evidence>
<dbReference type="EMBL" id="JACJVO010000016">
    <property type="protein sequence ID" value="MBB6731980.1"/>
    <property type="molecule type" value="Genomic_DNA"/>
</dbReference>
<evidence type="ECO:0000313" key="2">
    <source>
        <dbReference type="Proteomes" id="UP000564644"/>
    </source>
</evidence>
<dbReference type="Gene3D" id="1.10.287.950">
    <property type="entry name" value="Methyl-accepting chemotaxis protein"/>
    <property type="match status" value="1"/>
</dbReference>
<protein>
    <submittedName>
        <fullName evidence="1">DUF948 domain-containing protein</fullName>
    </submittedName>
</protein>
<dbReference type="Proteomes" id="UP000564644">
    <property type="component" value="Unassembled WGS sequence"/>
</dbReference>
<reference evidence="1 2" key="1">
    <citation type="submission" date="2020-08" db="EMBL/GenBank/DDBJ databases">
        <title>Cohnella phylogeny.</title>
        <authorList>
            <person name="Dunlap C."/>
        </authorList>
    </citation>
    <scope>NUCLEOTIDE SEQUENCE [LARGE SCALE GENOMIC DNA]</scope>
    <source>
        <strain evidence="1 2">CBP 2801</strain>
    </source>
</reference>
<comment type="caution">
    <text evidence="1">The sequence shown here is derived from an EMBL/GenBank/DDBJ whole genome shotgun (WGS) entry which is preliminary data.</text>
</comment>
<dbReference type="RefSeq" id="WP_185129648.1">
    <property type="nucleotide sequence ID" value="NZ_JACJVO010000016.1"/>
</dbReference>
<dbReference type="InterPro" id="IPR009293">
    <property type="entry name" value="UPF0478"/>
</dbReference>
<sequence length="154" mass="16518">MSAQTLLAASAALAAVSFAILCGFAVKTLLGAGRTMDSLRTTLEKTNGTVESIRDKTMELTDNVNELSLQVKDKLHATDTLFQAAREAGATIQETVHAAKEAADTLSNAVREEVQAPKKPWMAWIKIGLQVVSALRRSVRDEVRPLASEPGSRA</sequence>
<proteinExistence type="predicted"/>